<feature type="signal peptide" evidence="3">
    <location>
        <begin position="1"/>
        <end position="23"/>
    </location>
</feature>
<dbReference type="InterPro" id="IPR018702">
    <property type="entry name" value="DUF2207"/>
</dbReference>
<feature type="domain" description="Predicted membrane protein YciQ-like C-terminal" evidence="5">
    <location>
        <begin position="456"/>
        <end position="566"/>
    </location>
</feature>
<dbReference type="Pfam" id="PF09972">
    <property type="entry name" value="DUF2207"/>
    <property type="match status" value="1"/>
</dbReference>
<dbReference type="Pfam" id="PF20990">
    <property type="entry name" value="DUF2207_C"/>
    <property type="match status" value="2"/>
</dbReference>
<evidence type="ECO:0000259" key="4">
    <source>
        <dbReference type="Pfam" id="PF09972"/>
    </source>
</evidence>
<keyword evidence="2" id="KW-1133">Transmembrane helix</keyword>
<evidence type="ECO:0000256" key="2">
    <source>
        <dbReference type="SAM" id="Phobius"/>
    </source>
</evidence>
<keyword evidence="7" id="KW-1185">Reference proteome</keyword>
<keyword evidence="2" id="KW-0472">Membrane</keyword>
<feature type="transmembrane region" description="Helical" evidence="2">
    <location>
        <begin position="238"/>
        <end position="254"/>
    </location>
</feature>
<proteinExistence type="predicted"/>
<dbReference type="InterPro" id="IPR048389">
    <property type="entry name" value="YciQ-like_C"/>
</dbReference>
<accession>A0ABY1Y9Y7</accession>
<evidence type="ECO:0000313" key="6">
    <source>
        <dbReference type="EMBL" id="TBN13501.1"/>
    </source>
</evidence>
<comment type="caution">
    <text evidence="6">The sequence shown here is derived from an EMBL/GenBank/DDBJ whole genome shotgun (WGS) entry which is preliminary data.</text>
</comment>
<gene>
    <name evidence="6" type="ORF">EYC79_09880</name>
</gene>
<dbReference type="Proteomes" id="UP000294239">
    <property type="component" value="Unassembled WGS sequence"/>
</dbReference>
<organism evidence="6 7">
    <name type="scientific">Agrobacterium cavarae</name>
    <dbReference type="NCBI Taxonomy" id="2528239"/>
    <lineage>
        <taxon>Bacteria</taxon>
        <taxon>Pseudomonadati</taxon>
        <taxon>Pseudomonadota</taxon>
        <taxon>Alphaproteobacteria</taxon>
        <taxon>Hyphomicrobiales</taxon>
        <taxon>Rhizobiaceae</taxon>
        <taxon>Rhizobium/Agrobacterium group</taxon>
        <taxon>Agrobacterium</taxon>
    </lineage>
</organism>
<feature type="chain" id="PRO_5045817295" evidence="3">
    <location>
        <begin position="24"/>
        <end position="637"/>
    </location>
</feature>
<keyword evidence="3" id="KW-0732">Signal</keyword>
<feature type="domain" description="DUF2207" evidence="4">
    <location>
        <begin position="27"/>
        <end position="214"/>
    </location>
</feature>
<keyword evidence="2" id="KW-0812">Transmembrane</keyword>
<feature type="compositionally biased region" description="Gly residues" evidence="1">
    <location>
        <begin position="620"/>
        <end position="637"/>
    </location>
</feature>
<reference evidence="6 7" key="1">
    <citation type="submission" date="2019-02" db="EMBL/GenBank/DDBJ databases">
        <title>Current taxonomic status of genus Agrobacterium and description of Agrobacterium cavarae sp. nov. isolated from maize roots.</title>
        <authorList>
            <person name="Flores-Felix J.D."/>
            <person name="Menendez E."/>
            <person name="Ramirez-Bahena M.H."/>
            <person name="Garcia-Fraile P."/>
            <person name="Velazquez E."/>
        </authorList>
    </citation>
    <scope>NUCLEOTIDE SEQUENCE [LARGE SCALE GENOMIC DNA]</scope>
    <source>
        <strain evidence="6 7">RZME10</strain>
    </source>
</reference>
<dbReference type="EMBL" id="SISF01000028">
    <property type="protein sequence ID" value="TBN13501.1"/>
    <property type="molecule type" value="Genomic_DNA"/>
</dbReference>
<feature type="region of interest" description="Disordered" evidence="1">
    <location>
        <begin position="613"/>
        <end position="637"/>
    </location>
</feature>
<evidence type="ECO:0000256" key="3">
    <source>
        <dbReference type="SAM" id="SignalP"/>
    </source>
</evidence>
<evidence type="ECO:0000259" key="5">
    <source>
        <dbReference type="Pfam" id="PF20990"/>
    </source>
</evidence>
<feature type="transmembrane region" description="Helical" evidence="2">
    <location>
        <begin position="452"/>
        <end position="478"/>
    </location>
</feature>
<sequence>MTTTFARFLALFFFLATVLPASAEEFILSYDSTITIAKNGELTVTETIKTRAEGDRIKHGIYRDFPLYTLDADGKLTKVGFNIVSVKRDGAVEYWDTKWIDGGIRIYVGDADRLLTKGDHVFQITYTTDRQIRHFGTYDELTWNVTGTGWEFPMRDVSATILLPEGASPSETAFFTGPLGAVGKDAHAFTKGNRISFVSTRPFSKGEGMTVAVKLPKGVLDTLSTVLQREWWMRDHKTMIIGCVGLLVVLAYYFKAWHAVGRDPAAGIVVPRWDPPEGISPGLMNYIDHQGFEEDGWTAVSASALDLAVKGYVEIENLDDAIIMHRTHKQMDDSLPVGQKTLLTTIGPPSHSFTINEDTGRAVEKMGKRFFAAVEKEHKGRYFESNIIYSAVGFLVSAAFVIGTVYFSQHKDNMWEFMLVAYVCVPVMIALLTIWIGDLLHPKASLKDKLGGIALLSLLAYGIVAFGGYIIGAVWFEITHDPNSIGLGAAGLIVLINLLFFSLMGAPTPLGRKIMDEIEGLRLYLRVAEKDRMNMQGAPTMSPQHFETLLPYAVALNVEEPWTEAFERWFSKATEDSENYVPGWYHGLVKGPSDWIGAFSSSVASTISATIPQSSSSSFSGGGFSGSGGGGGGGGGW</sequence>
<feature type="transmembrane region" description="Helical" evidence="2">
    <location>
        <begin position="387"/>
        <end position="407"/>
    </location>
</feature>
<protein>
    <submittedName>
        <fullName evidence="6">DUF2207 domain-containing protein</fullName>
    </submittedName>
</protein>
<feature type="transmembrane region" description="Helical" evidence="2">
    <location>
        <begin position="419"/>
        <end position="440"/>
    </location>
</feature>
<name>A0ABY1Y9Y7_9HYPH</name>
<feature type="domain" description="Predicted membrane protein YciQ-like C-terminal" evidence="5">
    <location>
        <begin position="274"/>
        <end position="438"/>
    </location>
</feature>
<evidence type="ECO:0000256" key="1">
    <source>
        <dbReference type="SAM" id="MobiDB-lite"/>
    </source>
</evidence>
<dbReference type="RefSeq" id="WP_130977851.1">
    <property type="nucleotide sequence ID" value="NZ_SISF01000028.1"/>
</dbReference>
<feature type="transmembrane region" description="Helical" evidence="2">
    <location>
        <begin position="484"/>
        <end position="506"/>
    </location>
</feature>
<dbReference type="GeneID" id="301041489"/>
<evidence type="ECO:0000313" key="7">
    <source>
        <dbReference type="Proteomes" id="UP000294239"/>
    </source>
</evidence>